<comment type="caution">
    <text evidence="1">The sequence shown here is derived from an EMBL/GenBank/DDBJ whole genome shotgun (WGS) entry which is preliminary data.</text>
</comment>
<evidence type="ECO:0000313" key="2">
    <source>
        <dbReference type="Proteomes" id="UP000321794"/>
    </source>
</evidence>
<evidence type="ECO:0000313" key="1">
    <source>
        <dbReference type="EMBL" id="GEO73198.1"/>
    </source>
</evidence>
<reference evidence="1 2" key="1">
    <citation type="submission" date="2019-07" db="EMBL/GenBank/DDBJ databases">
        <title>Whole genome shotgun sequence of Lactobacillus zymae NBRC 107157.</title>
        <authorList>
            <person name="Hosoyama A."/>
            <person name="Uohara A."/>
            <person name="Ohji S."/>
            <person name="Ichikawa N."/>
        </authorList>
    </citation>
    <scope>NUCLEOTIDE SEQUENCE [LARGE SCALE GENOMIC DNA]</scope>
    <source>
        <strain evidence="1 2">NBRC 107157</strain>
    </source>
</reference>
<dbReference type="EMBL" id="BJZK01000042">
    <property type="protein sequence ID" value="GEO73198.1"/>
    <property type="molecule type" value="Genomic_DNA"/>
</dbReference>
<sequence length="252" mass="27798">MMEKSAFEFLTDQANAAADKSIKTDGEGHTFKVGPNVEEYVPDDMPGTILVSSLSSVADFVNQVEDATSRGQLLVQVEGPQRVVVKSALDKYGRRAQFMVAETIYDDFEFNRWYDRETLNMALQSKFVSLPVPEGREYDDKGTLLRFLSAYKESTENTASDDGVTQTATVATGAASVGTAKVPNPVLLAPYRTFSEVEQPQSQFIFRMHEGMKGALFEADAGAWRSEAIQNIKAYFAEKFSKLDSDVVVVLG</sequence>
<dbReference type="Proteomes" id="UP000321794">
    <property type="component" value="Unassembled WGS sequence"/>
</dbReference>
<accession>A0ABQ0WZY4</accession>
<protein>
    <recommendedName>
        <fullName evidence="3">Phage protein</fullName>
    </recommendedName>
</protein>
<evidence type="ECO:0008006" key="3">
    <source>
        <dbReference type="Google" id="ProtNLM"/>
    </source>
</evidence>
<organism evidence="1 2">
    <name type="scientific">Levilactobacillus zymae</name>
    <dbReference type="NCBI Taxonomy" id="267363"/>
    <lineage>
        <taxon>Bacteria</taxon>
        <taxon>Bacillati</taxon>
        <taxon>Bacillota</taxon>
        <taxon>Bacilli</taxon>
        <taxon>Lactobacillales</taxon>
        <taxon>Lactobacillaceae</taxon>
        <taxon>Levilactobacillus</taxon>
    </lineage>
</organism>
<dbReference type="RefSeq" id="WP_057733918.1">
    <property type="nucleotide sequence ID" value="NZ_BJZK01000042.1"/>
</dbReference>
<keyword evidence="2" id="KW-1185">Reference proteome</keyword>
<proteinExistence type="predicted"/>
<name>A0ABQ0WZY4_9LACO</name>
<gene>
    <name evidence="1" type="ORF">LZY01_23660</name>
</gene>